<dbReference type="AlphaFoldDB" id="A0A4R7K270"/>
<organism evidence="1 2">
    <name type="scientific">Maribacter spongiicola</name>
    <dbReference type="NCBI Taxonomy" id="1206753"/>
    <lineage>
        <taxon>Bacteria</taxon>
        <taxon>Pseudomonadati</taxon>
        <taxon>Bacteroidota</taxon>
        <taxon>Flavobacteriia</taxon>
        <taxon>Flavobacteriales</taxon>
        <taxon>Flavobacteriaceae</taxon>
        <taxon>Maribacter</taxon>
    </lineage>
</organism>
<evidence type="ECO:0000313" key="2">
    <source>
        <dbReference type="Proteomes" id="UP000294749"/>
    </source>
</evidence>
<dbReference type="Proteomes" id="UP000294749">
    <property type="component" value="Unassembled WGS sequence"/>
</dbReference>
<gene>
    <name evidence="1" type="ORF">CLV90_2041</name>
</gene>
<protein>
    <submittedName>
        <fullName evidence="1">Uncharacterized protein</fullName>
    </submittedName>
</protein>
<name>A0A4R7K270_9FLAO</name>
<reference evidence="1 2" key="1">
    <citation type="submission" date="2019-03" db="EMBL/GenBank/DDBJ databases">
        <title>Genomic Encyclopedia of Archaeal and Bacterial Type Strains, Phase II (KMG-II): from individual species to whole genera.</title>
        <authorList>
            <person name="Goeker M."/>
        </authorList>
    </citation>
    <scope>NUCLEOTIDE SEQUENCE [LARGE SCALE GENOMIC DNA]</scope>
    <source>
        <strain evidence="1 2">DSM 25233</strain>
    </source>
</reference>
<evidence type="ECO:0000313" key="1">
    <source>
        <dbReference type="EMBL" id="TDT44962.1"/>
    </source>
</evidence>
<dbReference type="OrthoDB" id="1179036at2"/>
<accession>A0A4R7K270</accession>
<keyword evidence="2" id="KW-1185">Reference proteome</keyword>
<comment type="caution">
    <text evidence="1">The sequence shown here is derived from an EMBL/GenBank/DDBJ whole genome shotgun (WGS) entry which is preliminary data.</text>
</comment>
<dbReference type="RefSeq" id="WP_133687337.1">
    <property type="nucleotide sequence ID" value="NZ_SOAY01000011.1"/>
</dbReference>
<proteinExistence type="predicted"/>
<sequence length="90" mass="10482">MSKLVFRNYDLKAIKNLLKEIGKERYEGALKDAGIIQKPLSMKGFYIEYECNTGNISLYHRYPSGISIFIIDSLGYWAIPHHGWEMLRVK</sequence>
<dbReference type="EMBL" id="SOAY01000011">
    <property type="protein sequence ID" value="TDT44962.1"/>
    <property type="molecule type" value="Genomic_DNA"/>
</dbReference>